<evidence type="ECO:0000313" key="10">
    <source>
        <dbReference type="EMBL" id="MBW8723998.1"/>
    </source>
</evidence>
<evidence type="ECO:0000256" key="6">
    <source>
        <dbReference type="SAM" id="MobiDB-lite"/>
    </source>
</evidence>
<evidence type="ECO:0000256" key="2">
    <source>
        <dbReference type="ARBA" id="ARBA00022723"/>
    </source>
</evidence>
<dbReference type="PANTHER" id="PTHR47197:SF3">
    <property type="entry name" value="DIHYDRO-HEME D1 DEHYDROGENASE"/>
    <property type="match status" value="1"/>
</dbReference>
<feature type="region of interest" description="Disordered" evidence="6">
    <location>
        <begin position="364"/>
        <end position="385"/>
    </location>
</feature>
<dbReference type="EMBL" id="JAEKLZ010000066">
    <property type="protein sequence ID" value="MBW8723998.1"/>
    <property type="molecule type" value="Genomic_DNA"/>
</dbReference>
<dbReference type="SUPFAM" id="SSF51004">
    <property type="entry name" value="C-terminal (heme d1) domain of cytochrome cd1-nitrite reductase"/>
    <property type="match status" value="1"/>
</dbReference>
<dbReference type="PANTHER" id="PTHR47197">
    <property type="entry name" value="PROTEIN NIRF"/>
    <property type="match status" value="1"/>
</dbReference>
<dbReference type="InterPro" id="IPR000601">
    <property type="entry name" value="PKD_dom"/>
</dbReference>
<evidence type="ECO:0000256" key="7">
    <source>
        <dbReference type="SAM" id="SignalP"/>
    </source>
</evidence>
<evidence type="ECO:0000256" key="5">
    <source>
        <dbReference type="PROSITE-ProRule" id="PRU00433"/>
    </source>
</evidence>
<dbReference type="InterPro" id="IPR022409">
    <property type="entry name" value="PKD/Chitinase_dom"/>
</dbReference>
<gene>
    <name evidence="10" type="ORF">JF625_02400</name>
</gene>
<dbReference type="SMART" id="SM00089">
    <property type="entry name" value="PKD"/>
    <property type="match status" value="1"/>
</dbReference>
<dbReference type="InterPro" id="IPR032812">
    <property type="entry name" value="SbsA_Ig"/>
</dbReference>
<evidence type="ECO:0000259" key="8">
    <source>
        <dbReference type="PROSITE" id="PS50093"/>
    </source>
</evidence>
<dbReference type="Gene3D" id="2.60.40.10">
    <property type="entry name" value="Immunoglobulins"/>
    <property type="match status" value="1"/>
</dbReference>
<evidence type="ECO:0000259" key="9">
    <source>
        <dbReference type="PROSITE" id="PS51007"/>
    </source>
</evidence>
<dbReference type="Pfam" id="PF18911">
    <property type="entry name" value="PKD_4"/>
    <property type="match status" value="1"/>
</dbReference>
<dbReference type="InterPro" id="IPR011048">
    <property type="entry name" value="Haem_d1_sf"/>
</dbReference>
<evidence type="ECO:0000256" key="1">
    <source>
        <dbReference type="ARBA" id="ARBA00022617"/>
    </source>
</evidence>
<protein>
    <submittedName>
        <fullName evidence="10">Ig-like domain-containing protein</fullName>
    </submittedName>
</protein>
<dbReference type="PROSITE" id="PS50093">
    <property type="entry name" value="PKD"/>
    <property type="match status" value="1"/>
</dbReference>
<keyword evidence="2 5" id="KW-0479">Metal-binding</keyword>
<dbReference type="Gene3D" id="2.60.120.200">
    <property type="match status" value="1"/>
</dbReference>
<feature type="domain" description="Cytochrome c" evidence="9">
    <location>
        <begin position="1318"/>
        <end position="1424"/>
    </location>
</feature>
<dbReference type="Pfam" id="PF13205">
    <property type="entry name" value="Big_5"/>
    <property type="match status" value="1"/>
</dbReference>
<proteinExistence type="predicted"/>
<dbReference type="InterPro" id="IPR009056">
    <property type="entry name" value="Cyt_c-like_dom"/>
</dbReference>
<dbReference type="InterPro" id="IPR051200">
    <property type="entry name" value="Host-pathogen_enzymatic-act"/>
</dbReference>
<dbReference type="InterPro" id="IPR013783">
    <property type="entry name" value="Ig-like_fold"/>
</dbReference>
<dbReference type="Gene3D" id="1.10.760.10">
    <property type="entry name" value="Cytochrome c-like domain"/>
    <property type="match status" value="1"/>
</dbReference>
<feature type="region of interest" description="Disordered" evidence="6">
    <location>
        <begin position="1347"/>
        <end position="1371"/>
    </location>
</feature>
<dbReference type="SUPFAM" id="SSF49299">
    <property type="entry name" value="PKD domain"/>
    <property type="match status" value="1"/>
</dbReference>
<dbReference type="Proteomes" id="UP000700706">
    <property type="component" value="Unassembled WGS sequence"/>
</dbReference>
<sequence>MNACRSALLAVSLIAMSLAGGQPASAQDPLPLHGPGLGNLTYTDAELLREISTIRWNTATNTNGIPVIQYTIPGNTSPQKPYGTNVGVMHNGYFVTLFAPDSGEATGGFLIYDVSNPRDIKLVKTIYEPEGRTKEFREPHAFGQATIGGRDYIALPSIYGVEFWDFTDINDIKQVKKLVLPGVNAGDYEDVNWQMYWQAPYLYVASASRGMFIVDARDPANARIADRGNGRPNPLPVGELGGFRAGPVFAMGNEMVLTSMETTSGFASLDISDPLNPTVIGGKTSFPNYYATCFNGRKLYTSGRNGDGKMAGYDLSNPRQVVVENETTPIEEGLYCAAQDDHLIVGAQRYIFKLDITNPASYPEIGRSERVPDNATVPPRGNRDPDLGQVAMFGNLVFVGSDHGSNTAFRPHQKAPDTTAPAVLTVSPAAGVLRQAQTSRIGLALSDSILPETVNAGTFIVRPKGGAALAGTYSVQLGIVNFSPAEPLQLNTEYEVVLTAGGLKDYAGNGLAEEFTSSFTTGSQSVPTAYVNRWPLASTLTDVAGANDGKAGSQDSYAEGGLDFTPRTTGVELESDSIAYTLGGTATVSFRMKTSQIGNSNPWQAPGIFGRDQVGGANDVFWGWIDAAGHLNLSVGDRSATNPVTRSGAPINDGQWHQVAMTRDSATGAQAMVIDGVKVTSTGAAGVMGIFDKLQMLGQIQGNPVAFKGILSDVRVYKRVLTDAEIDGIFNPRPAVLPQQQVAKAIALDPAALGLSGAKYVWNFGDGSPPLTTTAASPIARYTYATPGNYTVSVSVVTEDGTETSFSFIQSVIYPVTAAAPTHTSNIVGNATAVYALDPDAGTIAAIDAATLAKSWQLSVGKEPKTLALGPGGKLWVAVQGDDKLLRIDPLTKAVSTFTLDYGSAPYGVVFTPDGTKGLLTLAGKSVLAVFNPTTGAITSRVTLPGDGDVRGIAVSADSKMAYVTRFRSKMIQGEVYKVNLATLAAPTVIALPVDTTTPATEAAAPGVANYMNQVVISPDGRRAILPSKKDNIVQGRFRKQIDLKADTTVRSILSQLDLAQGREVFAEQIDFNNRAPARAALFAPTGNYVFVAEMESNSVEIVDPYRRAVIGSIAGIGRTPHGLYLDAARKRLFVNAFLDRRITVHDIGKVLTGEDFITPAPTVIPTVATEPLTASVLAGKRIFYNAADPRMSSESYISCASCHVDGDSDAMVWDFTQRGEGLRRTISLQGRQGVGPAMGKLHWTANFDELQDFEKDIRDEFEGAGFMTDADYAATIDPLGPKKAGKSADLDALTAYVTSLKTFQRSPYRTAQGCLTADAKRGEQVVQSASCTTCHGTAVSQDNQRHDVGTVQPSSGTGSGQPLPGTGFDTPTLHGLWQSSSYFHNGQAATLADVFRPNLSAVHGGKVGVGNIAAVTAYLRSLDGQNACPGVASR</sequence>
<comment type="caution">
    <text evidence="10">The sequence shown here is derived from an EMBL/GenBank/DDBJ whole genome shotgun (WGS) entry which is preliminary data.</text>
</comment>
<dbReference type="Pfam" id="PF13385">
    <property type="entry name" value="Laminin_G_3"/>
    <property type="match status" value="1"/>
</dbReference>
<feature type="chain" id="PRO_5038061988" evidence="7">
    <location>
        <begin position="27"/>
        <end position="1435"/>
    </location>
</feature>
<dbReference type="Gene3D" id="2.130.10.10">
    <property type="entry name" value="YVTN repeat-like/Quinoprotein amine dehydrogenase"/>
    <property type="match status" value="2"/>
</dbReference>
<evidence type="ECO:0000256" key="4">
    <source>
        <dbReference type="ARBA" id="ARBA00023004"/>
    </source>
</evidence>
<evidence type="ECO:0000313" key="11">
    <source>
        <dbReference type="Proteomes" id="UP000700706"/>
    </source>
</evidence>
<feature type="domain" description="Cytochrome c" evidence="9">
    <location>
        <begin position="1175"/>
        <end position="1302"/>
    </location>
</feature>
<reference evidence="10" key="1">
    <citation type="submission" date="2020-06" db="EMBL/GenBank/DDBJ databases">
        <title>Stable isotope informed genome-resolved metagenomics uncovers potential trophic interactions in rhizosphere soil.</title>
        <authorList>
            <person name="Starr E.P."/>
            <person name="Shi S."/>
            <person name="Blazewicz S.J."/>
            <person name="Koch B.J."/>
            <person name="Probst A.J."/>
            <person name="Hungate B.A."/>
            <person name="Pett-Ridge J."/>
            <person name="Firestone M.K."/>
            <person name="Banfield J.F."/>
        </authorList>
    </citation>
    <scope>NUCLEOTIDE SEQUENCE</scope>
    <source>
        <strain evidence="10">YM_69_17</strain>
    </source>
</reference>
<dbReference type="SUPFAM" id="SSF75011">
    <property type="entry name" value="3-carboxy-cis,cis-mucoante lactonizing enzyme"/>
    <property type="match status" value="1"/>
</dbReference>
<evidence type="ECO:0000256" key="3">
    <source>
        <dbReference type="ARBA" id="ARBA00022729"/>
    </source>
</evidence>
<organism evidence="10 11">
    <name type="scientific">Inquilinus limosus</name>
    <dbReference type="NCBI Taxonomy" id="171674"/>
    <lineage>
        <taxon>Bacteria</taxon>
        <taxon>Pseudomonadati</taxon>
        <taxon>Pseudomonadota</taxon>
        <taxon>Alphaproteobacteria</taxon>
        <taxon>Rhodospirillales</taxon>
        <taxon>Rhodospirillaceae</taxon>
        <taxon>Inquilinus</taxon>
    </lineage>
</organism>
<dbReference type="SUPFAM" id="SSF46626">
    <property type="entry name" value="Cytochrome c"/>
    <property type="match status" value="2"/>
</dbReference>
<name>A0A952KBQ4_9PROT</name>
<feature type="signal peptide" evidence="7">
    <location>
        <begin position="1"/>
        <end position="26"/>
    </location>
</feature>
<dbReference type="GO" id="GO:0046872">
    <property type="term" value="F:metal ion binding"/>
    <property type="evidence" value="ECO:0007669"/>
    <property type="project" value="UniProtKB-KW"/>
</dbReference>
<dbReference type="PROSITE" id="PS51007">
    <property type="entry name" value="CYTC"/>
    <property type="match status" value="2"/>
</dbReference>
<accession>A0A952KBQ4</accession>
<dbReference type="CDD" id="cd00146">
    <property type="entry name" value="PKD"/>
    <property type="match status" value="1"/>
</dbReference>
<dbReference type="InterPro" id="IPR035986">
    <property type="entry name" value="PKD_dom_sf"/>
</dbReference>
<dbReference type="InterPro" id="IPR015943">
    <property type="entry name" value="WD40/YVTN_repeat-like_dom_sf"/>
</dbReference>
<dbReference type="InterPro" id="IPR013320">
    <property type="entry name" value="ConA-like_dom_sf"/>
</dbReference>
<keyword evidence="1 5" id="KW-0349">Heme</keyword>
<keyword evidence="3 7" id="KW-0732">Signal</keyword>
<dbReference type="GO" id="GO:0020037">
    <property type="term" value="F:heme binding"/>
    <property type="evidence" value="ECO:0007669"/>
    <property type="project" value="InterPro"/>
</dbReference>
<keyword evidence="4 5" id="KW-0408">Iron</keyword>
<dbReference type="SUPFAM" id="SSF49899">
    <property type="entry name" value="Concanavalin A-like lectins/glucanases"/>
    <property type="match status" value="1"/>
</dbReference>
<dbReference type="GO" id="GO:0009055">
    <property type="term" value="F:electron transfer activity"/>
    <property type="evidence" value="ECO:0007669"/>
    <property type="project" value="InterPro"/>
</dbReference>
<feature type="domain" description="PKD" evidence="8">
    <location>
        <begin position="760"/>
        <end position="807"/>
    </location>
</feature>
<dbReference type="InterPro" id="IPR036909">
    <property type="entry name" value="Cyt_c-like_dom_sf"/>
</dbReference>